<evidence type="ECO:0000313" key="2">
    <source>
        <dbReference type="Proteomes" id="UP001057402"/>
    </source>
</evidence>
<proteinExistence type="predicted"/>
<keyword evidence="2" id="KW-1185">Reference proteome</keyword>
<name>A0ACB9QF51_9MYRT</name>
<sequence length="257" mass="29659">MTANNLFPLKMNLFLNVALKSEVVDEARLWHLRCGHLNHKGLTLLRDMNMVMDLPKIQPTATCVCEGCVYEKQHRLPFHNTSWRAKATLELQGIRRQLTVKYSSQSNGVAERKNMTIVEMARRMLKGKGLLNSVWAEVVNTTACTLNRSPTKVVQNKTPYEARHKKKPLVDHLKVFGCVAYALLPKKKEKFDEKSKKLIFIGYSEESKGYHLFDPKTNNLVISRDVIFDENAEWKWVNESSQTQQTFSYREAPVFTK</sequence>
<gene>
    <name evidence="1" type="ORF">MLD38_021316</name>
</gene>
<organism evidence="1 2">
    <name type="scientific">Melastoma candidum</name>
    <dbReference type="NCBI Taxonomy" id="119954"/>
    <lineage>
        <taxon>Eukaryota</taxon>
        <taxon>Viridiplantae</taxon>
        <taxon>Streptophyta</taxon>
        <taxon>Embryophyta</taxon>
        <taxon>Tracheophyta</taxon>
        <taxon>Spermatophyta</taxon>
        <taxon>Magnoliopsida</taxon>
        <taxon>eudicotyledons</taxon>
        <taxon>Gunneridae</taxon>
        <taxon>Pentapetalae</taxon>
        <taxon>rosids</taxon>
        <taxon>malvids</taxon>
        <taxon>Myrtales</taxon>
        <taxon>Melastomataceae</taxon>
        <taxon>Melastomatoideae</taxon>
        <taxon>Melastomateae</taxon>
        <taxon>Melastoma</taxon>
    </lineage>
</organism>
<dbReference type="EMBL" id="CM042885">
    <property type="protein sequence ID" value="KAI4365323.1"/>
    <property type="molecule type" value="Genomic_DNA"/>
</dbReference>
<protein>
    <submittedName>
        <fullName evidence="1">Uncharacterized protein</fullName>
    </submittedName>
</protein>
<evidence type="ECO:0000313" key="1">
    <source>
        <dbReference type="EMBL" id="KAI4365323.1"/>
    </source>
</evidence>
<dbReference type="Proteomes" id="UP001057402">
    <property type="component" value="Chromosome 6"/>
</dbReference>
<reference evidence="2" key="1">
    <citation type="journal article" date="2023" name="Front. Plant Sci.">
        <title>Chromosomal-level genome assembly of Melastoma candidum provides insights into trichome evolution.</title>
        <authorList>
            <person name="Zhong Y."/>
            <person name="Wu W."/>
            <person name="Sun C."/>
            <person name="Zou P."/>
            <person name="Liu Y."/>
            <person name="Dai S."/>
            <person name="Zhou R."/>
        </authorList>
    </citation>
    <scope>NUCLEOTIDE SEQUENCE [LARGE SCALE GENOMIC DNA]</scope>
</reference>
<comment type="caution">
    <text evidence="1">The sequence shown here is derived from an EMBL/GenBank/DDBJ whole genome shotgun (WGS) entry which is preliminary data.</text>
</comment>
<accession>A0ACB9QF51</accession>